<dbReference type="Gene3D" id="2.40.160.20">
    <property type="match status" value="1"/>
</dbReference>
<keyword evidence="1" id="KW-0378">Hydrolase</keyword>
<dbReference type="InterPro" id="IPR018550">
    <property type="entry name" value="Lipid-A_deacylase-rel"/>
</dbReference>
<protein>
    <submittedName>
        <fullName evidence="1">Acyloxyacyl hydrolase</fullName>
    </submittedName>
</protein>
<dbReference type="SUPFAM" id="SSF56925">
    <property type="entry name" value="OMPA-like"/>
    <property type="match status" value="1"/>
</dbReference>
<sequence length="380" mass="43200">MPDKNYLLFLATMILGLGSGMKSVAQDLEDRDQSPAHTYTIGANAFTGFIYKHDDRIGHLIQAHPVGFELFINQNTYGKKQWQKLYNYPDIGLSVAYFDFRVKELGKIIATTAYLDFYLKRGRKSEVLLKIGTGLGFSTNPYDRETNNKNNVIGSTVSFTMQGRLGYNFKLNDRLKLTSALTLSHFSNGAFKLPNKGINIVSGNLGFSYLLTKNPSPDFRKRSINDDNTEKSEKKLHYTFSIFSGVREIIPVGGKKYPFINTVFYADKKLNQKSALLIGSDFFHSWAVKQEIKTARELPEGDTPDFKRVGLTIGHELFVSKISLLTQLGVYVYKPFKSGQPVYQRYGLKYYFNERFFSGLFLKAHYGVAENVEWGFGIRI</sequence>
<evidence type="ECO:0000313" key="2">
    <source>
        <dbReference type="Proteomes" id="UP001172083"/>
    </source>
</evidence>
<dbReference type="Proteomes" id="UP001172083">
    <property type="component" value="Unassembled WGS sequence"/>
</dbReference>
<dbReference type="RefSeq" id="WP_346757417.1">
    <property type="nucleotide sequence ID" value="NZ_JAUJEB010000001.1"/>
</dbReference>
<dbReference type="Pfam" id="PF09411">
    <property type="entry name" value="PagL"/>
    <property type="match status" value="1"/>
</dbReference>
<gene>
    <name evidence="1" type="ORF">QQ020_08515</name>
</gene>
<proteinExistence type="predicted"/>
<comment type="caution">
    <text evidence="1">The sequence shown here is derived from an EMBL/GenBank/DDBJ whole genome shotgun (WGS) entry which is preliminary data.</text>
</comment>
<organism evidence="1 2">
    <name type="scientific">Agaribacillus aureus</name>
    <dbReference type="NCBI Taxonomy" id="3051825"/>
    <lineage>
        <taxon>Bacteria</taxon>
        <taxon>Pseudomonadati</taxon>
        <taxon>Bacteroidota</taxon>
        <taxon>Cytophagia</taxon>
        <taxon>Cytophagales</taxon>
        <taxon>Splendidivirgaceae</taxon>
        <taxon>Agaribacillus</taxon>
    </lineage>
</organism>
<reference evidence="1" key="1">
    <citation type="submission" date="2023-06" db="EMBL/GenBank/DDBJ databases">
        <title>Genomic of Agaribacillus aureum.</title>
        <authorList>
            <person name="Wang G."/>
        </authorList>
    </citation>
    <scope>NUCLEOTIDE SEQUENCE</scope>
    <source>
        <strain evidence="1">BMA12</strain>
    </source>
</reference>
<name>A0ABT8L2W1_9BACT</name>
<dbReference type="InterPro" id="IPR011250">
    <property type="entry name" value="OMP/PagP_B-barrel"/>
</dbReference>
<dbReference type="GO" id="GO:0016787">
    <property type="term" value="F:hydrolase activity"/>
    <property type="evidence" value="ECO:0007669"/>
    <property type="project" value="UniProtKB-KW"/>
</dbReference>
<keyword evidence="2" id="KW-1185">Reference proteome</keyword>
<dbReference type="EMBL" id="JAUJEB010000001">
    <property type="protein sequence ID" value="MDN5212092.1"/>
    <property type="molecule type" value="Genomic_DNA"/>
</dbReference>
<evidence type="ECO:0000313" key="1">
    <source>
        <dbReference type="EMBL" id="MDN5212092.1"/>
    </source>
</evidence>
<accession>A0ABT8L2W1</accession>